<accession>A0A1M5NCN1</accession>
<dbReference type="InterPro" id="IPR027417">
    <property type="entry name" value="P-loop_NTPase"/>
</dbReference>
<feature type="domain" description="ATPase AAA-type core" evidence="1">
    <location>
        <begin position="193"/>
        <end position="313"/>
    </location>
</feature>
<organism evidence="2 3">
    <name type="scientific">Flavobacterium micromati</name>
    <dbReference type="NCBI Taxonomy" id="229205"/>
    <lineage>
        <taxon>Bacteria</taxon>
        <taxon>Pseudomonadati</taxon>
        <taxon>Bacteroidota</taxon>
        <taxon>Flavobacteriia</taxon>
        <taxon>Flavobacteriales</taxon>
        <taxon>Flavobacteriaceae</taxon>
        <taxon>Flavobacterium</taxon>
    </lineage>
</organism>
<gene>
    <name evidence="2" type="ORF">SAMN05444372_11117</name>
</gene>
<dbReference type="Pfam" id="PF00004">
    <property type="entry name" value="AAA"/>
    <property type="match status" value="1"/>
</dbReference>
<keyword evidence="3" id="KW-1185">Reference proteome</keyword>
<protein>
    <submittedName>
        <fullName evidence="2">ATPase family associated with various cellular activities (AAA)</fullName>
    </submittedName>
</protein>
<dbReference type="EMBL" id="FQWF01000011">
    <property type="protein sequence ID" value="SHG87280.1"/>
    <property type="molecule type" value="Genomic_DNA"/>
</dbReference>
<dbReference type="RefSeq" id="WP_073020724.1">
    <property type="nucleotide sequence ID" value="NZ_FQWF01000011.1"/>
</dbReference>
<dbReference type="InterPro" id="IPR050747">
    <property type="entry name" value="Mitochondrial_chaperone_BCS1"/>
</dbReference>
<evidence type="ECO:0000313" key="2">
    <source>
        <dbReference type="EMBL" id="SHG87280.1"/>
    </source>
</evidence>
<name>A0A1M5NCN1_9FLAO</name>
<dbReference type="PANTHER" id="PTHR23070">
    <property type="entry name" value="BCS1 AAA-TYPE ATPASE"/>
    <property type="match status" value="1"/>
</dbReference>
<dbReference type="AlphaFoldDB" id="A0A1M5NCN1"/>
<dbReference type="GO" id="GO:0005524">
    <property type="term" value="F:ATP binding"/>
    <property type="evidence" value="ECO:0007669"/>
    <property type="project" value="InterPro"/>
</dbReference>
<evidence type="ECO:0000313" key="3">
    <source>
        <dbReference type="Proteomes" id="UP000184020"/>
    </source>
</evidence>
<dbReference type="SUPFAM" id="SSF52540">
    <property type="entry name" value="P-loop containing nucleoside triphosphate hydrolases"/>
    <property type="match status" value="1"/>
</dbReference>
<reference evidence="3" key="1">
    <citation type="submission" date="2016-11" db="EMBL/GenBank/DDBJ databases">
        <authorList>
            <person name="Varghese N."/>
            <person name="Submissions S."/>
        </authorList>
    </citation>
    <scope>NUCLEOTIDE SEQUENCE [LARGE SCALE GENOMIC DNA]</scope>
    <source>
        <strain evidence="3">DSM 17659</strain>
    </source>
</reference>
<dbReference type="Proteomes" id="UP000184020">
    <property type="component" value="Unassembled WGS sequence"/>
</dbReference>
<dbReference type="STRING" id="229205.SAMN05444372_11117"/>
<dbReference type="GO" id="GO:0016887">
    <property type="term" value="F:ATP hydrolysis activity"/>
    <property type="evidence" value="ECO:0007669"/>
    <property type="project" value="InterPro"/>
</dbReference>
<evidence type="ECO:0000259" key="1">
    <source>
        <dbReference type="Pfam" id="PF00004"/>
    </source>
</evidence>
<dbReference type="InterPro" id="IPR003959">
    <property type="entry name" value="ATPase_AAA_core"/>
</dbReference>
<dbReference type="Gene3D" id="3.40.50.300">
    <property type="entry name" value="P-loop containing nucleotide triphosphate hydrolases"/>
    <property type="match status" value="1"/>
</dbReference>
<proteinExistence type="predicted"/>
<sequence>MENQNDEGKKLKIQNNSFHVYDNGSGYVNQLRMYHAYFSQIPNIKIIRDIDITAMRNHISAEMKENIEQVHYSQTYRPEKKKNFYADHFFILKNKIVINLSGGIFGGAVFVLFESSLEKEANDLQSNLLKFQLKPKKTTQISFIVSDEKGLSTKSIEVKKPKVNLDLHYNDDFKNIHQLIVKNLKKRDTKGLYLFYGLPGTGKSTYIKYLIHQQNKKVIFLSPKIAGNLDDMSFTKFILDNPNCVLVIEDAEDLILSRDNHHNSRLSFLLNLTDGLLADSLGIQVIATFNTDLKNIDMALLRKGRLTSIYNFKLLATDKTNVLLEKLGHDIVVKNSLSLADIFNFRTDLNYQSIARKAVGFGN</sequence>